<dbReference type="AlphaFoldDB" id="A0A0F8Z122"/>
<accession>A0A0F8Z122</accession>
<organism evidence="1">
    <name type="scientific">marine sediment metagenome</name>
    <dbReference type="NCBI Taxonomy" id="412755"/>
    <lineage>
        <taxon>unclassified sequences</taxon>
        <taxon>metagenomes</taxon>
        <taxon>ecological metagenomes</taxon>
    </lineage>
</organism>
<sequence length="134" mass="15139">MKTEDVIQELRATVDDVVERSNTYPADAHLEMMELVSDCALQLGLILQNIEKNAIPHQGESDMGNEWPGGTRHAMYQHEHEAWNAKNYPGTRQLCSECDQPTGRCEDDTLSINDDEPLCEECYDMALGSNKTHE</sequence>
<evidence type="ECO:0000313" key="1">
    <source>
        <dbReference type="EMBL" id="KKK87338.1"/>
    </source>
</evidence>
<name>A0A0F8Z122_9ZZZZ</name>
<reference evidence="1" key="1">
    <citation type="journal article" date="2015" name="Nature">
        <title>Complex archaea that bridge the gap between prokaryotes and eukaryotes.</title>
        <authorList>
            <person name="Spang A."/>
            <person name="Saw J.H."/>
            <person name="Jorgensen S.L."/>
            <person name="Zaremba-Niedzwiedzka K."/>
            <person name="Martijn J."/>
            <person name="Lind A.E."/>
            <person name="van Eijk R."/>
            <person name="Schleper C."/>
            <person name="Guy L."/>
            <person name="Ettema T.J."/>
        </authorList>
    </citation>
    <scope>NUCLEOTIDE SEQUENCE</scope>
</reference>
<comment type="caution">
    <text evidence="1">The sequence shown here is derived from an EMBL/GenBank/DDBJ whole genome shotgun (WGS) entry which is preliminary data.</text>
</comment>
<protein>
    <submittedName>
        <fullName evidence="1">Uncharacterized protein</fullName>
    </submittedName>
</protein>
<proteinExistence type="predicted"/>
<dbReference type="EMBL" id="LAZR01050446">
    <property type="protein sequence ID" value="KKK87338.1"/>
    <property type="molecule type" value="Genomic_DNA"/>
</dbReference>
<gene>
    <name evidence="1" type="ORF">LCGC14_2754210</name>
</gene>